<accession>A0A518BFU7</accession>
<sequence>MKTLLSQFCEEFEAAVRPLLAPLKDFVETLVAGSETHLGAGVSREVLPGFQDVSHQLRVLADKVAEQQAYVLIFGPLKSGKSTLMNAIGAAYVSEVTALPAYPCMVYVSHSDTREFVVTRYNGDEQSFAAPASMRMQVNRDHAELADRIRAEENRGTDFDPALHFPDAIRRIDVRVPAAALAESGAVLVDTPGLYSRMKFGYDQMTREFRDTAACAIFVVKTDNLFLEQVFAEFQSLLSLFSRIFLVVNVDTNKMDLRPDGSLAPSLEREDPVRVIEAFETLSMSAQLKQAVEEQRLKIYPVDLLRAASSRLQHELAGENSGPADEYAGRADFEAFLGDLTDYLNSTDYLVAFLGDSLRHGSNLIGRARELSGHEVVADVARRVTALAGERDDLQDTLAALDRLTRFDWKDAFSDLPAHLASHADGEGAGLWKRSLRAVSNAIDGWFEGDKSVAALMREDLGEVVGAFQTNFATLAEGGLKERAHNSTAGALIDERAARDLDTVGMRLGDFASSGLVAVLPATHARGLEIELDLEQLPVRRSLLDWILFRRVASVRQRLIGPLAKPDRSISRGDKARRLGEAGREWLHVAIHGRVDGAYNEVSKRVAADMASEYSNAVIAAVVAQIEANRASTAERLDRVQTQLGELEALADRLQTLRSRLDDASGAMEQLEERYDEADPAALTLELDEAQVADEMAAVELSTIELEPVPRIMPEAPAEASAEIELEAESAHSSDRHPDGSNADQR</sequence>
<dbReference type="CDD" id="cd00882">
    <property type="entry name" value="Ras_like_GTPase"/>
    <property type="match status" value="1"/>
</dbReference>
<evidence type="ECO:0000256" key="2">
    <source>
        <dbReference type="SAM" id="MobiDB-lite"/>
    </source>
</evidence>
<organism evidence="4 5">
    <name type="scientific">Engelhardtia mirabilis</name>
    <dbReference type="NCBI Taxonomy" id="2528011"/>
    <lineage>
        <taxon>Bacteria</taxon>
        <taxon>Pseudomonadati</taxon>
        <taxon>Planctomycetota</taxon>
        <taxon>Planctomycetia</taxon>
        <taxon>Planctomycetia incertae sedis</taxon>
        <taxon>Engelhardtia</taxon>
    </lineage>
</organism>
<dbReference type="InterPro" id="IPR045063">
    <property type="entry name" value="Dynamin_N"/>
</dbReference>
<dbReference type="KEGG" id="pbap:Pla133_09200"/>
<reference evidence="4 5" key="1">
    <citation type="submission" date="2019-02" db="EMBL/GenBank/DDBJ databases">
        <title>Deep-cultivation of Planctomycetes and their phenomic and genomic characterization uncovers novel biology.</title>
        <authorList>
            <person name="Wiegand S."/>
            <person name="Jogler M."/>
            <person name="Boedeker C."/>
            <person name="Pinto D."/>
            <person name="Vollmers J."/>
            <person name="Rivas-Marin E."/>
            <person name="Kohn T."/>
            <person name="Peeters S.H."/>
            <person name="Heuer A."/>
            <person name="Rast P."/>
            <person name="Oberbeckmann S."/>
            <person name="Bunk B."/>
            <person name="Jeske O."/>
            <person name="Meyerdierks A."/>
            <person name="Storesund J.E."/>
            <person name="Kallscheuer N."/>
            <person name="Luecker S."/>
            <person name="Lage O.M."/>
            <person name="Pohl T."/>
            <person name="Merkel B.J."/>
            <person name="Hornburger P."/>
            <person name="Mueller R.-W."/>
            <person name="Bruemmer F."/>
            <person name="Labrenz M."/>
            <person name="Spormann A.M."/>
            <person name="Op den Camp H."/>
            <person name="Overmann J."/>
            <person name="Amann R."/>
            <person name="Jetten M.S.M."/>
            <person name="Mascher T."/>
            <person name="Medema M.H."/>
            <person name="Devos D.P."/>
            <person name="Kaster A.-K."/>
            <person name="Ovreas L."/>
            <person name="Rohde M."/>
            <person name="Galperin M.Y."/>
            <person name="Jogler C."/>
        </authorList>
    </citation>
    <scope>NUCLEOTIDE SEQUENCE [LARGE SCALE GENOMIC DNA]</scope>
    <source>
        <strain evidence="4 5">Pla133</strain>
    </source>
</reference>
<name>A0A518BFU7_9BACT</name>
<evidence type="ECO:0000256" key="1">
    <source>
        <dbReference type="SAM" id="Coils"/>
    </source>
</evidence>
<dbReference type="Proteomes" id="UP000316921">
    <property type="component" value="Chromosome"/>
</dbReference>
<dbReference type="Pfam" id="PF00350">
    <property type="entry name" value="Dynamin_N"/>
    <property type="match status" value="1"/>
</dbReference>
<dbReference type="InterPro" id="IPR027417">
    <property type="entry name" value="P-loop_NTPase"/>
</dbReference>
<proteinExistence type="predicted"/>
<feature type="region of interest" description="Disordered" evidence="2">
    <location>
        <begin position="710"/>
        <end position="746"/>
    </location>
</feature>
<dbReference type="AlphaFoldDB" id="A0A518BFU7"/>
<dbReference type="Gene3D" id="3.40.50.300">
    <property type="entry name" value="P-loop containing nucleotide triphosphate hydrolases"/>
    <property type="match status" value="1"/>
</dbReference>
<dbReference type="EMBL" id="CP036287">
    <property type="protein sequence ID" value="QDU65854.1"/>
    <property type="molecule type" value="Genomic_DNA"/>
</dbReference>
<protein>
    <submittedName>
        <fullName evidence="4">Dynamin family protein</fullName>
    </submittedName>
</protein>
<feature type="domain" description="Dynamin N-terminal" evidence="3">
    <location>
        <begin position="71"/>
        <end position="239"/>
    </location>
</feature>
<keyword evidence="5" id="KW-1185">Reference proteome</keyword>
<evidence type="ECO:0000313" key="4">
    <source>
        <dbReference type="EMBL" id="QDU65854.1"/>
    </source>
</evidence>
<feature type="coiled-coil region" evidence="1">
    <location>
        <begin position="623"/>
        <end position="674"/>
    </location>
</feature>
<dbReference type="RefSeq" id="WP_145062876.1">
    <property type="nucleotide sequence ID" value="NZ_CP036287.1"/>
</dbReference>
<evidence type="ECO:0000259" key="3">
    <source>
        <dbReference type="Pfam" id="PF00350"/>
    </source>
</evidence>
<evidence type="ECO:0000313" key="5">
    <source>
        <dbReference type="Proteomes" id="UP000316921"/>
    </source>
</evidence>
<keyword evidence="1" id="KW-0175">Coiled coil</keyword>
<gene>
    <name evidence="4" type="ORF">Pla133_09200</name>
</gene>
<feature type="compositionally biased region" description="Basic and acidic residues" evidence="2">
    <location>
        <begin position="729"/>
        <end position="746"/>
    </location>
</feature>
<dbReference type="SUPFAM" id="SSF52540">
    <property type="entry name" value="P-loop containing nucleoside triphosphate hydrolases"/>
    <property type="match status" value="1"/>
</dbReference>